<evidence type="ECO:0000313" key="4">
    <source>
        <dbReference type="Proteomes" id="UP000789739"/>
    </source>
</evidence>
<dbReference type="Pfam" id="PF00069">
    <property type="entry name" value="Pkinase"/>
    <property type="match status" value="1"/>
</dbReference>
<name>A0A9N9F2G6_9GLOM</name>
<gene>
    <name evidence="3" type="ORF">PBRASI_LOCUS2826</name>
</gene>
<feature type="compositionally biased region" description="Pro residues" evidence="1">
    <location>
        <begin position="562"/>
        <end position="571"/>
    </location>
</feature>
<proteinExistence type="predicted"/>
<feature type="domain" description="Protein kinase" evidence="2">
    <location>
        <begin position="26"/>
        <end position="275"/>
    </location>
</feature>
<dbReference type="InterPro" id="IPR001245">
    <property type="entry name" value="Ser-Thr/Tyr_kinase_cat_dom"/>
</dbReference>
<dbReference type="InterPro" id="IPR051681">
    <property type="entry name" value="Ser/Thr_Kinases-Pseudokinases"/>
</dbReference>
<dbReference type="PANTHER" id="PTHR44329">
    <property type="entry name" value="SERINE/THREONINE-PROTEIN KINASE TNNI3K-RELATED"/>
    <property type="match status" value="1"/>
</dbReference>
<reference evidence="3" key="1">
    <citation type="submission" date="2021-06" db="EMBL/GenBank/DDBJ databases">
        <authorList>
            <person name="Kallberg Y."/>
            <person name="Tangrot J."/>
            <person name="Rosling A."/>
        </authorList>
    </citation>
    <scope>NUCLEOTIDE SEQUENCE</scope>
    <source>
        <strain evidence="3">BR232B</strain>
    </source>
</reference>
<organism evidence="3 4">
    <name type="scientific">Paraglomus brasilianum</name>
    <dbReference type="NCBI Taxonomy" id="144538"/>
    <lineage>
        <taxon>Eukaryota</taxon>
        <taxon>Fungi</taxon>
        <taxon>Fungi incertae sedis</taxon>
        <taxon>Mucoromycota</taxon>
        <taxon>Glomeromycotina</taxon>
        <taxon>Glomeromycetes</taxon>
        <taxon>Paraglomerales</taxon>
        <taxon>Paraglomeraceae</taxon>
        <taxon>Paraglomus</taxon>
    </lineage>
</organism>
<evidence type="ECO:0000313" key="3">
    <source>
        <dbReference type="EMBL" id="CAG8505328.1"/>
    </source>
</evidence>
<dbReference type="SUPFAM" id="SSF56112">
    <property type="entry name" value="Protein kinase-like (PK-like)"/>
    <property type="match status" value="2"/>
</dbReference>
<dbReference type="GO" id="GO:0005524">
    <property type="term" value="F:ATP binding"/>
    <property type="evidence" value="ECO:0007669"/>
    <property type="project" value="InterPro"/>
</dbReference>
<dbReference type="PROSITE" id="PS50011">
    <property type="entry name" value="PROTEIN_KINASE_DOM"/>
    <property type="match status" value="2"/>
</dbReference>
<dbReference type="PROSITE" id="PS00109">
    <property type="entry name" value="PROTEIN_KINASE_TYR"/>
    <property type="match status" value="1"/>
</dbReference>
<protein>
    <submittedName>
        <fullName evidence="3">11583_t:CDS:1</fullName>
    </submittedName>
</protein>
<keyword evidence="4" id="KW-1185">Reference proteome</keyword>
<dbReference type="GO" id="GO:0004674">
    <property type="term" value="F:protein serine/threonine kinase activity"/>
    <property type="evidence" value="ECO:0007669"/>
    <property type="project" value="TreeGrafter"/>
</dbReference>
<dbReference type="Pfam" id="PF07714">
    <property type="entry name" value="PK_Tyr_Ser-Thr"/>
    <property type="match status" value="1"/>
</dbReference>
<sequence length="1106" mass="128735">MIDTINNSSEARRQEPAEDVIVHGRFRIVRKCGLGSNHHVWKANDLKSDSIVALKYYNNFKTFAKEERCLSELRGVENVIQIFEPLTLELVIALEFGQYDLGTVMHYLTAEERQQEKSRMIRHIAAGLGNIHLNRIVHSNLAPGDIMLFKKGEQKIWKLVDFDSACFEDDNVEVSLTKIDYCSPELIRAESSKKSLPARPSLDMFSFGLIIYFIETGSHYFKEKLLEQVELLKSNNELEIHEITDSNTREILKGLLKKSATERMDMATFKSSEYFRGLEQGNAIERYTQNYQASKSDRIANGNTNGDQYQLLPIPLKEYDGGQLDKLEEKFDKMFDKLDNLLDICQELSGNIPRWLAQLNNQKIPRLFVLLPQQKDWRFPTNWMSKPFLLYFVCEHENCWHIPKNSEGYELKKNSEFIRKYGKWINIGLQSLTMALKVVSSGIFPIDISAMLATVFDIHDDADISKYLQQIADSMEIWSTTMEDPNPEFQAVDQVEGGKFQVMNMDGHRALEAYINNIDSTRSYGGLIQGYHYRSKKFLWICEEHRHEYDCGSNNDSVQPLSPRPLSPQPLSPQSDSNYPLPVPPVQTERSSLKFFWRGQKVNVEDVEAKLLFEPYNEGIVDKLVIKTKVILYDLIQNAGKTKHRRRYRDRIVDFVNDADYYLTTLENRIEIFIEREKKFLAYALERYIGVLLYLLKFLARFNSVDENDYFMRTANLFTASNAFHEVYDQGLIFHAFFHQILVLRRSSSLSSLSTMSTYPKTQKLIPTGYDKCSSDYASFAVWASTLQWSDQQWPPEKILVDKYISSSQIDVADKLIIRETKGSFFAVKRTIKGVSEPIAEITLKNCGSDETFSATLKLVYMYWQYKLDECDYIIQFYGITVRDCRLCLLFEWAENGDLFTYMETFSNLPSSLNVLFDWREKIRISYEIAMGLAFLHERYICHLDLRSSNILLSYSPDSKRPKAKLTGFRSSKKMTDRNTTNISIEPADPEHKRWYCPQRLVHYNYPCDEFSDIYSLAIVFWEIAMGTGKIPYSEVDMYYLKKHVHQKNRNKLPNDIPSWASSYKTLVERMWSHEPDHRGRIKSIVKELSMLMEKKEHSLTVRSII</sequence>
<dbReference type="InterPro" id="IPR008266">
    <property type="entry name" value="Tyr_kinase_AS"/>
</dbReference>
<feature type="region of interest" description="Disordered" evidence="1">
    <location>
        <begin position="552"/>
        <end position="583"/>
    </location>
</feature>
<evidence type="ECO:0000259" key="2">
    <source>
        <dbReference type="PROSITE" id="PS50011"/>
    </source>
</evidence>
<dbReference type="OrthoDB" id="2314558at2759"/>
<dbReference type="InterPro" id="IPR011009">
    <property type="entry name" value="Kinase-like_dom_sf"/>
</dbReference>
<feature type="domain" description="Protein kinase" evidence="2">
    <location>
        <begin position="814"/>
        <end position="1092"/>
    </location>
</feature>
<dbReference type="InterPro" id="IPR000719">
    <property type="entry name" value="Prot_kinase_dom"/>
</dbReference>
<accession>A0A9N9F2G6</accession>
<dbReference type="AlphaFoldDB" id="A0A9N9F2G6"/>
<dbReference type="Proteomes" id="UP000789739">
    <property type="component" value="Unassembled WGS sequence"/>
</dbReference>
<dbReference type="Gene3D" id="3.30.200.20">
    <property type="entry name" value="Phosphorylase Kinase, domain 1"/>
    <property type="match status" value="1"/>
</dbReference>
<comment type="caution">
    <text evidence="3">The sequence shown here is derived from an EMBL/GenBank/DDBJ whole genome shotgun (WGS) entry which is preliminary data.</text>
</comment>
<dbReference type="Gene3D" id="1.10.510.10">
    <property type="entry name" value="Transferase(Phosphotransferase) domain 1"/>
    <property type="match status" value="2"/>
</dbReference>
<evidence type="ECO:0000256" key="1">
    <source>
        <dbReference type="SAM" id="MobiDB-lite"/>
    </source>
</evidence>
<dbReference type="EMBL" id="CAJVPI010000233">
    <property type="protein sequence ID" value="CAG8505328.1"/>
    <property type="molecule type" value="Genomic_DNA"/>
</dbReference>